<accession>A0ABD1RLA3</accession>
<keyword evidence="1" id="KW-0472">Membrane</keyword>
<sequence length="126" mass="14264">MAFVLEVVVPQAPEATVSISPSIPLAPGIIAWVSPCHGGRQLLITRERRLCQGGAWRMMGMRRILEGLDEAERVILRELRTAFPMIKEYPEPLFLLLLVSTSILILGLIRTNWTQLFWENCSLRPP</sequence>
<feature type="transmembrane region" description="Helical" evidence="1">
    <location>
        <begin position="93"/>
        <end position="113"/>
    </location>
</feature>
<evidence type="ECO:0000256" key="1">
    <source>
        <dbReference type="SAM" id="Phobius"/>
    </source>
</evidence>
<keyword evidence="1" id="KW-1133">Transmembrane helix</keyword>
<name>A0ABD1RLA3_9LAMI</name>
<dbReference type="AlphaFoldDB" id="A0ABD1RLA3"/>
<evidence type="ECO:0000313" key="3">
    <source>
        <dbReference type="Proteomes" id="UP001604277"/>
    </source>
</evidence>
<evidence type="ECO:0000313" key="2">
    <source>
        <dbReference type="EMBL" id="KAL2489175.1"/>
    </source>
</evidence>
<comment type="caution">
    <text evidence="2">The sequence shown here is derived from an EMBL/GenBank/DDBJ whole genome shotgun (WGS) entry which is preliminary data.</text>
</comment>
<dbReference type="EMBL" id="JBFOLJ010000012">
    <property type="protein sequence ID" value="KAL2489175.1"/>
    <property type="molecule type" value="Genomic_DNA"/>
</dbReference>
<keyword evidence="1" id="KW-0812">Transmembrane</keyword>
<gene>
    <name evidence="2" type="ORF">Fot_42467</name>
</gene>
<proteinExistence type="predicted"/>
<keyword evidence="3" id="KW-1185">Reference proteome</keyword>
<protein>
    <submittedName>
        <fullName evidence="2">Uncharacterized protein</fullName>
    </submittedName>
</protein>
<reference evidence="3" key="1">
    <citation type="submission" date="2024-07" db="EMBL/GenBank/DDBJ databases">
        <title>Two chromosome-level genome assemblies of Korean endemic species Abeliophyllum distichum and Forsythia ovata (Oleaceae).</title>
        <authorList>
            <person name="Jang H."/>
        </authorList>
    </citation>
    <scope>NUCLEOTIDE SEQUENCE [LARGE SCALE GENOMIC DNA]</scope>
</reference>
<dbReference type="Proteomes" id="UP001604277">
    <property type="component" value="Unassembled WGS sequence"/>
</dbReference>
<organism evidence="2 3">
    <name type="scientific">Forsythia ovata</name>
    <dbReference type="NCBI Taxonomy" id="205694"/>
    <lineage>
        <taxon>Eukaryota</taxon>
        <taxon>Viridiplantae</taxon>
        <taxon>Streptophyta</taxon>
        <taxon>Embryophyta</taxon>
        <taxon>Tracheophyta</taxon>
        <taxon>Spermatophyta</taxon>
        <taxon>Magnoliopsida</taxon>
        <taxon>eudicotyledons</taxon>
        <taxon>Gunneridae</taxon>
        <taxon>Pentapetalae</taxon>
        <taxon>asterids</taxon>
        <taxon>lamiids</taxon>
        <taxon>Lamiales</taxon>
        <taxon>Oleaceae</taxon>
        <taxon>Forsythieae</taxon>
        <taxon>Forsythia</taxon>
    </lineage>
</organism>